<dbReference type="EC" id="2.6.1.62" evidence="11"/>
<organism evidence="13 14">
    <name type="scientific">Veillonella denticariosi JCM 15641</name>
    <dbReference type="NCBI Taxonomy" id="1298594"/>
    <lineage>
        <taxon>Bacteria</taxon>
        <taxon>Bacillati</taxon>
        <taxon>Bacillota</taxon>
        <taxon>Negativicutes</taxon>
        <taxon>Veillonellales</taxon>
        <taxon>Veillonellaceae</taxon>
        <taxon>Veillonella</taxon>
    </lineage>
</organism>
<proteinExistence type="inferred from homology"/>
<dbReference type="PANTHER" id="PTHR42684:SF17">
    <property type="entry name" value="ADENOSYLMETHIONINE-8-AMINO-7-OXONONANOATE AMINOTRANSFERASE"/>
    <property type="match status" value="1"/>
</dbReference>
<feature type="binding site" evidence="11">
    <location>
        <position position="151"/>
    </location>
    <ligand>
        <name>substrate</name>
    </ligand>
</feature>
<keyword evidence="9 11" id="KW-0663">Pyridoxal phosphate</keyword>
<keyword evidence="5 11" id="KW-0032">Aminotransferase</keyword>
<comment type="subunit">
    <text evidence="3 11">Homodimer.</text>
</comment>
<evidence type="ECO:0000256" key="12">
    <source>
        <dbReference type="SAM" id="Coils"/>
    </source>
</evidence>
<dbReference type="RefSeq" id="WP_105090451.1">
    <property type="nucleotide sequence ID" value="NZ_PPDB01000001.1"/>
</dbReference>
<dbReference type="UniPathway" id="UPA00078">
    <property type="reaction ID" value="UER00160"/>
</dbReference>
<dbReference type="STRING" id="1298594.GCA_001312465_01312"/>
<keyword evidence="12" id="KW-0175">Coiled coil</keyword>
<feature type="binding site" evidence="11">
    <location>
        <position position="255"/>
    </location>
    <ligand>
        <name>pyridoxal 5'-phosphate</name>
        <dbReference type="ChEBI" id="CHEBI:597326"/>
    </ligand>
</feature>
<feature type="binding site" evidence="11">
    <location>
        <begin position="320"/>
        <end position="321"/>
    </location>
    <ligand>
        <name>pyridoxal 5'-phosphate</name>
        <dbReference type="ChEBI" id="CHEBI:597326"/>
    </ligand>
</feature>
<comment type="caution">
    <text evidence="13">The sequence shown here is derived from an EMBL/GenBank/DDBJ whole genome shotgun (WGS) entry which is preliminary data.</text>
</comment>
<keyword evidence="14" id="KW-1185">Reference proteome</keyword>
<dbReference type="EMBL" id="PPDB01000001">
    <property type="protein sequence ID" value="PQL21238.1"/>
    <property type="molecule type" value="Genomic_DNA"/>
</dbReference>
<dbReference type="GO" id="GO:0009102">
    <property type="term" value="P:biotin biosynthetic process"/>
    <property type="evidence" value="ECO:0007669"/>
    <property type="project" value="UniProtKB-UniRule"/>
</dbReference>
<evidence type="ECO:0000256" key="6">
    <source>
        <dbReference type="ARBA" id="ARBA00022679"/>
    </source>
</evidence>
<comment type="pathway">
    <text evidence="11">Cofactor biosynthesis; biotin biosynthesis; 7,8-diaminononanoate from 8-amino-7-oxononanoate (SAM route): step 1/1.</text>
</comment>
<dbReference type="InterPro" id="IPR015421">
    <property type="entry name" value="PyrdxlP-dep_Trfase_major"/>
</dbReference>
<comment type="catalytic activity">
    <reaction evidence="11">
        <text>(8S)-8-amino-7-oxononanoate + S-adenosyl-L-methionine = S-adenosyl-4-methylsulfanyl-2-oxobutanoate + (7R,8S)-7,8-diammoniononanoate</text>
        <dbReference type="Rhea" id="RHEA:16861"/>
        <dbReference type="ChEBI" id="CHEBI:16490"/>
        <dbReference type="ChEBI" id="CHEBI:59789"/>
        <dbReference type="ChEBI" id="CHEBI:149468"/>
        <dbReference type="ChEBI" id="CHEBI:149469"/>
        <dbReference type="EC" id="2.6.1.62"/>
    </reaction>
</comment>
<dbReference type="GO" id="GO:0004015">
    <property type="term" value="F:adenosylmethionine-8-amino-7-oxononanoate transaminase activity"/>
    <property type="evidence" value="ECO:0007669"/>
    <property type="project" value="UniProtKB-UniRule"/>
</dbReference>
<evidence type="ECO:0000256" key="11">
    <source>
        <dbReference type="HAMAP-Rule" id="MF_00834"/>
    </source>
</evidence>
<comment type="caution">
    <text evidence="11">Lacks conserved residue(s) required for the propagation of feature annotation.</text>
</comment>
<feature type="coiled-coil region" evidence="12">
    <location>
        <begin position="187"/>
        <end position="221"/>
    </location>
</feature>
<name>A0A2S7ZD84_9FIRM</name>
<dbReference type="NCBIfam" id="TIGR00508">
    <property type="entry name" value="bioA"/>
    <property type="match status" value="1"/>
</dbReference>
<dbReference type="OrthoDB" id="3034088at2"/>
<comment type="cofactor">
    <cofactor evidence="1 11">
        <name>pyridoxal 5'-phosphate</name>
        <dbReference type="ChEBI" id="CHEBI:597326"/>
    </cofactor>
</comment>
<dbReference type="HAMAP" id="MF_00834">
    <property type="entry name" value="BioA"/>
    <property type="match status" value="1"/>
</dbReference>
<evidence type="ECO:0000256" key="5">
    <source>
        <dbReference type="ARBA" id="ARBA00022576"/>
    </source>
</evidence>
<dbReference type="Gene3D" id="3.90.1150.10">
    <property type="entry name" value="Aspartate Aminotransferase, domain 1"/>
    <property type="match status" value="1"/>
</dbReference>
<accession>A0A2S7ZD84</accession>
<dbReference type="Proteomes" id="UP000237916">
    <property type="component" value="Unassembled WGS sequence"/>
</dbReference>
<dbReference type="PROSITE" id="PS00600">
    <property type="entry name" value="AA_TRANSFER_CLASS_3"/>
    <property type="match status" value="1"/>
</dbReference>
<dbReference type="PANTHER" id="PTHR42684">
    <property type="entry name" value="ADENOSYLMETHIONINE-8-AMINO-7-OXONONANOATE AMINOTRANSFERASE"/>
    <property type="match status" value="1"/>
</dbReference>
<dbReference type="InterPro" id="IPR005814">
    <property type="entry name" value="Aminotrans_3"/>
</dbReference>
<dbReference type="SUPFAM" id="SSF53383">
    <property type="entry name" value="PLP-dependent transferases"/>
    <property type="match status" value="1"/>
</dbReference>
<evidence type="ECO:0000256" key="1">
    <source>
        <dbReference type="ARBA" id="ARBA00001933"/>
    </source>
</evidence>
<dbReference type="GO" id="GO:0005737">
    <property type="term" value="C:cytoplasm"/>
    <property type="evidence" value="ECO:0007669"/>
    <property type="project" value="UniProtKB-SubCell"/>
</dbReference>
<comment type="similarity">
    <text evidence="10 11">Belongs to the class-III pyridoxal-phosphate-dependent aminotransferase family. BioA subfamily.</text>
</comment>
<dbReference type="InterPro" id="IPR015424">
    <property type="entry name" value="PyrdxlP-dep_Trfase"/>
</dbReference>
<feature type="binding site" evidence="11">
    <location>
        <position position="319"/>
    </location>
    <ligand>
        <name>substrate</name>
    </ligand>
</feature>
<evidence type="ECO:0000256" key="4">
    <source>
        <dbReference type="ARBA" id="ARBA00022490"/>
    </source>
</evidence>
<feature type="binding site" evidence="11">
    <location>
        <position position="414"/>
    </location>
    <ligand>
        <name>substrate</name>
    </ligand>
</feature>
<evidence type="ECO:0000313" key="14">
    <source>
        <dbReference type="Proteomes" id="UP000237916"/>
    </source>
</evidence>
<keyword evidence="8 11" id="KW-0093">Biotin biosynthesis</keyword>
<evidence type="ECO:0000256" key="10">
    <source>
        <dbReference type="ARBA" id="ARBA00060970"/>
    </source>
</evidence>
<dbReference type="FunFam" id="3.40.640.10:FF:000078">
    <property type="entry name" value="Adenosylmethionine-8-amino-7-oxononanoate aminotransferase"/>
    <property type="match status" value="1"/>
</dbReference>
<protein>
    <recommendedName>
        <fullName evidence="11">Adenosylmethionine-8-amino-7-oxononanoate aminotransferase</fullName>
        <ecNumber evidence="11">2.6.1.62</ecNumber>
    </recommendedName>
    <alternativeName>
        <fullName evidence="11">7,8-diamino-pelargonic acid aminotransferase</fullName>
        <shortName evidence="11">DAPA AT</shortName>
        <shortName evidence="11">DAPA aminotransferase</shortName>
    </alternativeName>
    <alternativeName>
        <fullName evidence="11">7,8-diaminononanoate synthase</fullName>
        <shortName evidence="11">DANS</shortName>
    </alternativeName>
    <alternativeName>
        <fullName evidence="11">Diaminopelargonic acid synthase</fullName>
    </alternativeName>
</protein>
<feature type="binding site" evidence="11">
    <location>
        <begin position="118"/>
        <end position="119"/>
    </location>
    <ligand>
        <name>pyridoxal 5'-phosphate</name>
        <dbReference type="ChEBI" id="CHEBI:597326"/>
    </ligand>
</feature>
<evidence type="ECO:0000256" key="8">
    <source>
        <dbReference type="ARBA" id="ARBA00022756"/>
    </source>
</evidence>
<feature type="binding site" evidence="11">
    <location>
        <position position="284"/>
    </location>
    <ligand>
        <name>substrate</name>
    </ligand>
</feature>
<dbReference type="Pfam" id="PF00202">
    <property type="entry name" value="Aminotran_3"/>
    <property type="match status" value="1"/>
</dbReference>
<evidence type="ECO:0000256" key="3">
    <source>
        <dbReference type="ARBA" id="ARBA00011738"/>
    </source>
</evidence>
<evidence type="ECO:0000256" key="2">
    <source>
        <dbReference type="ARBA" id="ARBA00004496"/>
    </source>
</evidence>
<dbReference type="AlphaFoldDB" id="A0A2S7ZD84"/>
<dbReference type="InterPro" id="IPR015422">
    <property type="entry name" value="PyrdxlP-dep_Trfase_small"/>
</dbReference>
<evidence type="ECO:0000256" key="9">
    <source>
        <dbReference type="ARBA" id="ARBA00022898"/>
    </source>
</evidence>
<dbReference type="InterPro" id="IPR049704">
    <property type="entry name" value="Aminotrans_3_PPA_site"/>
</dbReference>
<dbReference type="CDD" id="cd00610">
    <property type="entry name" value="OAT_like"/>
    <property type="match status" value="1"/>
</dbReference>
<comment type="function">
    <text evidence="11">Catalyzes the transfer of the alpha-amino group from S-adenosyl-L-methionine (SAM) to 7-keto-8-aminopelargonic acid (KAPA) to form 7,8-diaminopelargonic acid (DAPA). It is the only aminotransferase known to utilize SAM as an amino donor.</text>
</comment>
<feature type="site" description="Participates in the substrate recognition with KAPA and in a stacking interaction with the adenine ring of SAM" evidence="11">
    <location>
        <position position="21"/>
    </location>
</feature>
<sequence length="462" mass="51265">MAAKQLSQAAQWDHEFVWHPFTQMQDWLAQEPVVIERGEGIYLIDENGKKYYDGVSSLWVNIHGHNHPVLNQALKDQADKIAHSTLLGLVSPPSAQLCKELVELAPEGLDKVFLSDDGSTAIEIAIKMAYQYRQQVGQTKKTKFISLNAGYHGDTLGTVSVGGIQLFHEVFHNLLFKPITLPSPGVYRDVAEREQAFEESLAELERILDREGDEITALVMEPLVQAAAGMLVMPKGYLKRVRELTKAHDVFLIVDEVATGFGRTGTFFACEQEDVAPDFMTLSKGITGGYMPLAATLTTKQVFDGFLGTFEERKTFYHGHSYTGNALACAVALASLQVFRDEHVMEQLPAKIEAFTKALKPIESLEHVKEVRQRGLIVGIELEKDVKTHEAYRPNDAVGAKVAVLAREQGLICRPIGDVVILMPPLASTVEQLEDMVRIVGESIRRATEEEGVLEDMKPIIL</sequence>
<gene>
    <name evidence="11 13" type="primary">bioA</name>
    <name evidence="13" type="ORF">VEHSUH05_00855</name>
</gene>
<dbReference type="GO" id="GO:0030170">
    <property type="term" value="F:pyridoxal phosphate binding"/>
    <property type="evidence" value="ECO:0007669"/>
    <property type="project" value="UniProtKB-UniRule"/>
</dbReference>
<evidence type="ECO:0000256" key="7">
    <source>
        <dbReference type="ARBA" id="ARBA00022691"/>
    </source>
</evidence>
<evidence type="ECO:0000313" key="13">
    <source>
        <dbReference type="EMBL" id="PQL21238.1"/>
    </source>
</evidence>
<reference evidence="13 14" key="1">
    <citation type="submission" date="2018-01" db="EMBL/GenBank/DDBJ databases">
        <title>Draft genome sequences of clinical isolates and type strains of oral Veillonella including Veillonella infantum sp., nov.</title>
        <authorList>
            <person name="Mashima I."/>
            <person name="Liao Y.-C."/>
            <person name="Sabharwal A."/>
            <person name="Haase E.M."/>
            <person name="Nakazawa F."/>
            <person name="Scannapieco F.A."/>
        </authorList>
    </citation>
    <scope>NUCLEOTIDE SEQUENCE [LARGE SCALE GENOMIC DNA]</scope>
    <source>
        <strain evidence="13 14">JCM 15641</strain>
    </source>
</reference>
<dbReference type="Gene3D" id="3.40.640.10">
    <property type="entry name" value="Type I PLP-dependent aspartate aminotransferase-like (Major domain)"/>
    <property type="match status" value="1"/>
</dbReference>
<dbReference type="InterPro" id="IPR005815">
    <property type="entry name" value="BioA"/>
</dbReference>
<feature type="modified residue" description="N6-(pyridoxal phosphate)lysine" evidence="11">
    <location>
        <position position="284"/>
    </location>
</feature>
<comment type="subcellular location">
    <subcellularLocation>
        <location evidence="2 11">Cytoplasm</location>
    </subcellularLocation>
</comment>
<keyword evidence="4 11" id="KW-0963">Cytoplasm</keyword>
<keyword evidence="6 11" id="KW-0808">Transferase</keyword>
<keyword evidence="7 11" id="KW-0949">S-adenosyl-L-methionine</keyword>